<organism evidence="1 2">
    <name type="scientific">Afipia carboxidovorans (strain ATCC 49405 / DSM 1227 / KCTC 32145 / OM5)</name>
    <name type="common">Oligotropha carboxidovorans</name>
    <dbReference type="NCBI Taxonomy" id="504832"/>
    <lineage>
        <taxon>Bacteria</taxon>
        <taxon>Pseudomonadati</taxon>
        <taxon>Pseudomonadota</taxon>
        <taxon>Alphaproteobacteria</taxon>
        <taxon>Hyphomicrobiales</taxon>
        <taxon>Nitrobacteraceae</taxon>
        <taxon>Afipia</taxon>
    </lineage>
</organism>
<dbReference type="HOGENOM" id="CLU_2701148_0_0_5"/>
<proteinExistence type="predicted"/>
<dbReference type="Proteomes" id="UP000007730">
    <property type="component" value="Chromosome"/>
</dbReference>
<evidence type="ECO:0000313" key="1">
    <source>
        <dbReference type="EMBL" id="AEI05124.1"/>
    </source>
</evidence>
<evidence type="ECO:0000313" key="2">
    <source>
        <dbReference type="Proteomes" id="UP000007730"/>
    </source>
</evidence>
<dbReference type="AlphaFoldDB" id="F8BUS1"/>
<dbReference type="EMBL" id="CP002826">
    <property type="protein sequence ID" value="AEI05124.1"/>
    <property type="molecule type" value="Genomic_DNA"/>
</dbReference>
<dbReference type="eggNOG" id="ENOG5031HBU">
    <property type="taxonomic scope" value="Bacteria"/>
</dbReference>
<keyword evidence="2" id="KW-1185">Reference proteome</keyword>
<gene>
    <name evidence="1" type="ordered locus">OCA5_c03990</name>
</gene>
<reference evidence="1 2" key="1">
    <citation type="journal article" date="2011" name="J. Bacteriol.">
        <title>Complete genome sequences of the chemolithoautotrophic Oligotropha carboxidovorans strains OM4 and OM5.</title>
        <authorList>
            <person name="Volland S."/>
            <person name="Rachinger M."/>
            <person name="Strittmatter A."/>
            <person name="Daniel R."/>
            <person name="Gottschalk G."/>
            <person name="Meyer O."/>
        </authorList>
    </citation>
    <scope>NUCLEOTIDE SEQUENCE [LARGE SCALE GENOMIC DNA]</scope>
    <source>
        <strain evidence="2">ATCC 49405 / DSM 1227 / KCTC 32145 / OM5</strain>
    </source>
</reference>
<protein>
    <submittedName>
        <fullName evidence="1">Uncharacterized protein</fullName>
    </submittedName>
</protein>
<dbReference type="KEGG" id="ocg:OCA5_c03990"/>
<dbReference type="PATRIC" id="fig|504832.7.peg.419"/>
<accession>F8BUS1</accession>
<sequence length="73" mass="7932">MPTTPPSRELPSRYARPRPEAPFVMHLIATADHAPQTRRLRQATPGEGIARYTATRGALTPAAANGSRLKDIV</sequence>
<name>F8BUS1_AFIC5</name>
<dbReference type="OrthoDB" id="8244495at2"/>